<dbReference type="InterPro" id="IPR015421">
    <property type="entry name" value="PyrdxlP-dep_Trfase_major"/>
</dbReference>
<evidence type="ECO:0000313" key="12">
    <source>
        <dbReference type="Proteomes" id="UP001057520"/>
    </source>
</evidence>
<comment type="catalytic activity">
    <reaction evidence="9">
        <text>O-phospho-L-threonine + H(+) = (R)-1-aminopropan-2-yl phosphate + CO2</text>
        <dbReference type="Rhea" id="RHEA:11492"/>
        <dbReference type="ChEBI" id="CHEBI:15378"/>
        <dbReference type="ChEBI" id="CHEBI:16526"/>
        <dbReference type="ChEBI" id="CHEBI:58563"/>
        <dbReference type="ChEBI" id="CHEBI:58675"/>
        <dbReference type="EC" id="4.1.1.81"/>
    </reaction>
</comment>
<evidence type="ECO:0000256" key="8">
    <source>
        <dbReference type="ARBA" id="ARBA00029996"/>
    </source>
</evidence>
<evidence type="ECO:0000256" key="9">
    <source>
        <dbReference type="ARBA" id="ARBA00048531"/>
    </source>
</evidence>
<evidence type="ECO:0000256" key="6">
    <source>
        <dbReference type="ARBA" id="ARBA00022898"/>
    </source>
</evidence>
<dbReference type="NCBIfam" id="TIGR01140">
    <property type="entry name" value="L_thr_O3P_dcar"/>
    <property type="match status" value="1"/>
</dbReference>
<dbReference type="InterPro" id="IPR015422">
    <property type="entry name" value="PyrdxlP-dep_Trfase_small"/>
</dbReference>
<sequence length="335" mass="35546">MTASISTIGAFRHGGRLREAMAAYPDAPGPWLDLSTGINPEPWPGPRAPADALTRLPDPRDLADLEAAAARAFGVADPGRVVAVSGAEAALRLLPGLLGGASAALLAPLYGGHVEAWAKASLVAELDDPRGRAADVLVVVNPNNPDGRRISREALADLAAERSDRGRWTIVDESFVEVAPELSVADLEIDRLVTLRSFGKFYGLPGARLGFAIGNNGFVGDLRARLGDWPISADALALGLGAYADVAWRTSARDWLADQAARVDAVLARAGLKVLGGCDLFRLVEVADAHDLFARLCGQGVLTRPFADHSNRLRLGLPSRKDFNRFEQALQAVRS</sequence>
<evidence type="ECO:0000256" key="1">
    <source>
        <dbReference type="ARBA" id="ARBA00001933"/>
    </source>
</evidence>
<dbReference type="PANTHER" id="PTHR42885">
    <property type="entry name" value="HISTIDINOL-PHOSPHATE AMINOTRANSFERASE-RELATED"/>
    <property type="match status" value="1"/>
</dbReference>
<keyword evidence="7 11" id="KW-0456">Lyase</keyword>
<keyword evidence="5" id="KW-0169">Cobalamin biosynthesis</keyword>
<proteinExistence type="predicted"/>
<comment type="cofactor">
    <cofactor evidence="1">
        <name>pyridoxal 5'-phosphate</name>
        <dbReference type="ChEBI" id="CHEBI:597326"/>
    </cofactor>
</comment>
<evidence type="ECO:0000256" key="2">
    <source>
        <dbReference type="ARBA" id="ARBA00003444"/>
    </source>
</evidence>
<keyword evidence="12" id="KW-1185">Reference proteome</keyword>
<evidence type="ECO:0000313" key="11">
    <source>
        <dbReference type="EMBL" id="USQ93640.1"/>
    </source>
</evidence>
<reference evidence="11 12" key="1">
    <citation type="submission" date="2022-04" db="EMBL/GenBank/DDBJ databases">
        <title>Genome sequence of soybean root-associated Caulobacter segnis RL271.</title>
        <authorList>
            <person name="Longley R."/>
            <person name="Bonito G."/>
            <person name="Trigodet F."/>
            <person name="Crosson S."/>
            <person name="Fiebig A."/>
        </authorList>
    </citation>
    <scope>NUCLEOTIDE SEQUENCE [LARGE SCALE GENOMIC DNA]</scope>
    <source>
        <strain evidence="11 12">RL271</strain>
    </source>
</reference>
<evidence type="ECO:0000256" key="7">
    <source>
        <dbReference type="ARBA" id="ARBA00023239"/>
    </source>
</evidence>
<name>A0ABY4ZM67_9CAUL</name>
<protein>
    <recommendedName>
        <fullName evidence="4">threonine-phosphate decarboxylase</fullName>
        <ecNumber evidence="4">4.1.1.81</ecNumber>
    </recommendedName>
    <alternativeName>
        <fullName evidence="8">L-threonine-O-3-phosphate decarboxylase</fullName>
    </alternativeName>
</protein>
<dbReference type="Proteomes" id="UP001057520">
    <property type="component" value="Chromosome"/>
</dbReference>
<comment type="function">
    <text evidence="2">Decarboxylates L-threonine-O-3-phosphate to yield (R)-1-amino-2-propanol O-2-phosphate, the precursor for the linkage between the nucleotide loop and the corrin ring in cobalamin.</text>
</comment>
<evidence type="ECO:0000256" key="3">
    <source>
        <dbReference type="ARBA" id="ARBA00004953"/>
    </source>
</evidence>
<keyword evidence="6" id="KW-0663">Pyridoxal phosphate</keyword>
<dbReference type="EC" id="4.1.1.81" evidence="4"/>
<dbReference type="InterPro" id="IPR015424">
    <property type="entry name" value="PyrdxlP-dep_Trfase"/>
</dbReference>
<dbReference type="PROSITE" id="PS00105">
    <property type="entry name" value="AA_TRANSFER_CLASS_1"/>
    <property type="match status" value="1"/>
</dbReference>
<dbReference type="InterPro" id="IPR005860">
    <property type="entry name" value="CobD"/>
</dbReference>
<dbReference type="InterPro" id="IPR004838">
    <property type="entry name" value="NHTrfase_class1_PyrdxlP-BS"/>
</dbReference>
<evidence type="ECO:0000256" key="4">
    <source>
        <dbReference type="ARBA" id="ARBA00012285"/>
    </source>
</evidence>
<dbReference type="GO" id="GO:0048472">
    <property type="term" value="F:threonine-phosphate decarboxylase activity"/>
    <property type="evidence" value="ECO:0007669"/>
    <property type="project" value="UniProtKB-EC"/>
</dbReference>
<evidence type="ECO:0000256" key="5">
    <source>
        <dbReference type="ARBA" id="ARBA00022573"/>
    </source>
</evidence>
<dbReference type="Gene3D" id="3.40.640.10">
    <property type="entry name" value="Type I PLP-dependent aspartate aminotransferase-like (Major domain)"/>
    <property type="match status" value="1"/>
</dbReference>
<dbReference type="SUPFAM" id="SSF53383">
    <property type="entry name" value="PLP-dependent transferases"/>
    <property type="match status" value="1"/>
</dbReference>
<comment type="pathway">
    <text evidence="3">Cofactor biosynthesis; adenosylcobalamin biosynthesis.</text>
</comment>
<dbReference type="PANTHER" id="PTHR42885:SF1">
    <property type="entry name" value="THREONINE-PHOSPHATE DECARBOXYLASE"/>
    <property type="match status" value="1"/>
</dbReference>
<evidence type="ECO:0000259" key="10">
    <source>
        <dbReference type="Pfam" id="PF00155"/>
    </source>
</evidence>
<dbReference type="EMBL" id="CP096040">
    <property type="protein sequence ID" value="USQ93640.1"/>
    <property type="molecule type" value="Genomic_DNA"/>
</dbReference>
<dbReference type="Pfam" id="PF00155">
    <property type="entry name" value="Aminotran_1_2"/>
    <property type="match status" value="1"/>
</dbReference>
<accession>A0ABY4ZM67</accession>
<dbReference type="Gene3D" id="3.90.1150.10">
    <property type="entry name" value="Aspartate Aminotransferase, domain 1"/>
    <property type="match status" value="1"/>
</dbReference>
<feature type="domain" description="Aminotransferase class I/classII large" evidence="10">
    <location>
        <begin position="123"/>
        <end position="317"/>
    </location>
</feature>
<dbReference type="InterPro" id="IPR004839">
    <property type="entry name" value="Aminotransferase_I/II_large"/>
</dbReference>
<organism evidence="11 12">
    <name type="scientific">Caulobacter segnis</name>
    <dbReference type="NCBI Taxonomy" id="88688"/>
    <lineage>
        <taxon>Bacteria</taxon>
        <taxon>Pseudomonadati</taxon>
        <taxon>Pseudomonadota</taxon>
        <taxon>Alphaproteobacteria</taxon>
        <taxon>Caulobacterales</taxon>
        <taxon>Caulobacteraceae</taxon>
        <taxon>Caulobacter</taxon>
    </lineage>
</organism>
<gene>
    <name evidence="11" type="primary">cobD</name>
    <name evidence="11" type="ORF">MZV50_13450</name>
</gene>